<evidence type="ECO:0000313" key="1">
    <source>
        <dbReference type="EMBL" id="OGZ44508.1"/>
    </source>
</evidence>
<name>A0A1G2G3S4_9BACT</name>
<reference evidence="1 2" key="1">
    <citation type="journal article" date="2016" name="Nat. Commun.">
        <title>Thousands of microbial genomes shed light on interconnected biogeochemical processes in an aquifer system.</title>
        <authorList>
            <person name="Anantharaman K."/>
            <person name="Brown C.T."/>
            <person name="Hug L.A."/>
            <person name="Sharon I."/>
            <person name="Castelle C.J."/>
            <person name="Probst A.J."/>
            <person name="Thomas B.C."/>
            <person name="Singh A."/>
            <person name="Wilkins M.J."/>
            <person name="Karaoz U."/>
            <person name="Brodie E.L."/>
            <person name="Williams K.H."/>
            <person name="Hubbard S.S."/>
            <person name="Banfield J.F."/>
        </authorList>
    </citation>
    <scope>NUCLEOTIDE SEQUENCE [LARGE SCALE GENOMIC DNA]</scope>
</reference>
<evidence type="ECO:0000313" key="2">
    <source>
        <dbReference type="Proteomes" id="UP000177480"/>
    </source>
</evidence>
<dbReference type="AlphaFoldDB" id="A0A1G2G3S4"/>
<organism evidence="1 2">
    <name type="scientific">Candidatus Ryanbacteria bacterium RIFCSPHIGHO2_01_FULL_45_22</name>
    <dbReference type="NCBI Taxonomy" id="1802114"/>
    <lineage>
        <taxon>Bacteria</taxon>
        <taxon>Candidatus Ryaniibacteriota</taxon>
    </lineage>
</organism>
<dbReference type="Proteomes" id="UP000177480">
    <property type="component" value="Unassembled WGS sequence"/>
</dbReference>
<accession>A0A1G2G3S4</accession>
<comment type="caution">
    <text evidence="1">The sequence shown here is derived from an EMBL/GenBank/DDBJ whole genome shotgun (WGS) entry which is preliminary data.</text>
</comment>
<proteinExistence type="predicted"/>
<sequence>MEEEMAKFRKPSPEMEAAYQQILALAGEGVWVPATSNGGLLQLLAELEARGWKIIPPEEKEEKK</sequence>
<dbReference type="EMBL" id="MHNK01000002">
    <property type="protein sequence ID" value="OGZ44508.1"/>
    <property type="molecule type" value="Genomic_DNA"/>
</dbReference>
<gene>
    <name evidence="1" type="ORF">A2719_05295</name>
</gene>
<protein>
    <submittedName>
        <fullName evidence="1">Uncharacterized protein</fullName>
    </submittedName>
</protein>